<sequence>MTKRSHWKCQAEIFHFWSQRDNLGFPPELLPPLLNAFFELIEALTLSADGDVHIRSCLRLPFVILNELFNAFTLGFCVRFEVVEFPLCLLSTSLGQLGSEIFDPLADVPVCCSP</sequence>
<keyword evidence="2" id="KW-1185">Reference proteome</keyword>
<protein>
    <submittedName>
        <fullName evidence="1">Uncharacterized protein</fullName>
    </submittedName>
</protein>
<dbReference type="AlphaFoldDB" id="M0P0D2"/>
<dbReference type="EMBL" id="AOJG01000008">
    <property type="protein sequence ID" value="EMA63303.1"/>
    <property type="molecule type" value="Genomic_DNA"/>
</dbReference>
<evidence type="ECO:0000313" key="2">
    <source>
        <dbReference type="Proteomes" id="UP000011650"/>
    </source>
</evidence>
<comment type="caution">
    <text evidence="1">The sequence shown here is derived from an EMBL/GenBank/DDBJ whole genome shotgun (WGS) entry which is preliminary data.</text>
</comment>
<organism evidence="1 2">
    <name type="scientific">Halorubrum lipolyticum DSM 21995</name>
    <dbReference type="NCBI Taxonomy" id="1227482"/>
    <lineage>
        <taxon>Archaea</taxon>
        <taxon>Methanobacteriati</taxon>
        <taxon>Methanobacteriota</taxon>
        <taxon>Stenosarchaea group</taxon>
        <taxon>Halobacteria</taxon>
        <taxon>Halobacteriales</taxon>
        <taxon>Haloferacaceae</taxon>
        <taxon>Halorubrum</taxon>
    </lineage>
</organism>
<accession>M0P0D2</accession>
<proteinExistence type="predicted"/>
<dbReference type="Proteomes" id="UP000011650">
    <property type="component" value="Unassembled WGS sequence"/>
</dbReference>
<reference evidence="1 2" key="1">
    <citation type="journal article" date="2014" name="PLoS Genet.">
        <title>Phylogenetically driven sequencing of extremely halophilic archaea reveals strategies for static and dynamic osmo-response.</title>
        <authorList>
            <person name="Becker E.A."/>
            <person name="Seitzer P.M."/>
            <person name="Tritt A."/>
            <person name="Larsen D."/>
            <person name="Krusor M."/>
            <person name="Yao A.I."/>
            <person name="Wu D."/>
            <person name="Madern D."/>
            <person name="Eisen J.A."/>
            <person name="Darling A.E."/>
            <person name="Facciotti M.T."/>
        </authorList>
    </citation>
    <scope>NUCLEOTIDE SEQUENCE [LARGE SCALE GENOMIC DNA]</scope>
    <source>
        <strain evidence="1 2">DSM 21995</strain>
    </source>
</reference>
<gene>
    <name evidence="1" type="ORF">C469_02930</name>
</gene>
<evidence type="ECO:0000313" key="1">
    <source>
        <dbReference type="EMBL" id="EMA63303.1"/>
    </source>
</evidence>
<name>M0P0D2_9EURY</name>